<reference evidence="2" key="1">
    <citation type="submission" date="2022-06" db="EMBL/GenBank/DDBJ databases">
        <title>Complete genome of Pseudomonas hydrolytica DSWY01T.</title>
        <authorList>
            <person name="Jung J."/>
            <person name="Jeon C.O."/>
        </authorList>
    </citation>
    <scope>NUCLEOTIDE SEQUENCE</scope>
    <source>
        <strain evidence="2">DSWY01</strain>
    </source>
</reference>
<organism evidence="2 3">
    <name type="scientific">Ectopseudomonas hydrolytica</name>
    <dbReference type="NCBI Taxonomy" id="2493633"/>
    <lineage>
        <taxon>Bacteria</taxon>
        <taxon>Pseudomonadati</taxon>
        <taxon>Pseudomonadota</taxon>
        <taxon>Gammaproteobacteria</taxon>
        <taxon>Pseudomonadales</taxon>
        <taxon>Pseudomonadaceae</taxon>
        <taxon>Ectopseudomonas</taxon>
    </lineage>
</organism>
<name>A0ABY5AC08_9GAMM</name>
<feature type="transmembrane region" description="Helical" evidence="1">
    <location>
        <begin position="48"/>
        <end position="69"/>
    </location>
</feature>
<proteinExistence type="predicted"/>
<dbReference type="GeneID" id="300080734"/>
<dbReference type="EMBL" id="CP099397">
    <property type="protein sequence ID" value="USR41201.1"/>
    <property type="molecule type" value="Genomic_DNA"/>
</dbReference>
<evidence type="ECO:0000313" key="3">
    <source>
        <dbReference type="Proteomes" id="UP001054897"/>
    </source>
</evidence>
<gene>
    <name evidence="2" type="ORF">L1F06_007135</name>
</gene>
<protein>
    <recommendedName>
        <fullName evidence="4">DUF4345 domain-containing protein</fullName>
    </recommendedName>
</protein>
<dbReference type="Proteomes" id="UP001054897">
    <property type="component" value="Chromosome"/>
</dbReference>
<feature type="transmembrane region" description="Helical" evidence="1">
    <location>
        <begin position="102"/>
        <end position="123"/>
    </location>
</feature>
<keyword evidence="3" id="KW-1185">Reference proteome</keyword>
<dbReference type="RefSeq" id="WP_129483858.1">
    <property type="nucleotide sequence ID" value="NZ_CP099397.1"/>
</dbReference>
<accession>A0ABY5AC08</accession>
<feature type="transmembrane region" description="Helical" evidence="1">
    <location>
        <begin position="7"/>
        <end position="28"/>
    </location>
</feature>
<keyword evidence="1" id="KW-0812">Transmembrane</keyword>
<feature type="transmembrane region" description="Helical" evidence="1">
    <location>
        <begin position="76"/>
        <end position="96"/>
    </location>
</feature>
<evidence type="ECO:0008006" key="4">
    <source>
        <dbReference type="Google" id="ProtNLM"/>
    </source>
</evidence>
<keyword evidence="1" id="KW-1133">Transmembrane helix</keyword>
<sequence>MDLIARNFRWLMLISGVLTASMFYGLFAPQEALESMFGASFNGQLEGLVIRSWSALVGLIGVMLIYGAFSPQNRVCCAVFAATSKAIFVVLVLLYGQQYLATAAPAVVLDLLVIVFTLLFLLATRRRAAL</sequence>
<evidence type="ECO:0000313" key="2">
    <source>
        <dbReference type="EMBL" id="USR41201.1"/>
    </source>
</evidence>
<keyword evidence="1" id="KW-0472">Membrane</keyword>
<evidence type="ECO:0000256" key="1">
    <source>
        <dbReference type="SAM" id="Phobius"/>
    </source>
</evidence>